<comment type="caution">
    <text evidence="2">The sequence shown here is derived from an EMBL/GenBank/DDBJ whole genome shotgun (WGS) entry which is preliminary data.</text>
</comment>
<sequence>MQEVPAADDGVRRSVQEAWRDPAMLSELANLIKDSVRDAIVSELKAALDRNSALIEKLETALKEKDEKISVLEAKLEEKHDCLEQYQRRQCLRIFGCQSLKVRILTR</sequence>
<organism evidence="2 3">
    <name type="scientific">Periplaneta americana</name>
    <name type="common">American cockroach</name>
    <name type="synonym">Blatta americana</name>
    <dbReference type="NCBI Taxonomy" id="6978"/>
    <lineage>
        <taxon>Eukaryota</taxon>
        <taxon>Metazoa</taxon>
        <taxon>Ecdysozoa</taxon>
        <taxon>Arthropoda</taxon>
        <taxon>Hexapoda</taxon>
        <taxon>Insecta</taxon>
        <taxon>Pterygota</taxon>
        <taxon>Neoptera</taxon>
        <taxon>Polyneoptera</taxon>
        <taxon>Dictyoptera</taxon>
        <taxon>Blattodea</taxon>
        <taxon>Blattoidea</taxon>
        <taxon>Blattidae</taxon>
        <taxon>Blattinae</taxon>
        <taxon>Periplaneta</taxon>
    </lineage>
</organism>
<keyword evidence="1" id="KW-0175">Coiled coil</keyword>
<dbReference type="EMBL" id="JAJSOF020000038">
    <property type="protein sequence ID" value="KAJ4427150.1"/>
    <property type="molecule type" value="Genomic_DNA"/>
</dbReference>
<feature type="coiled-coil region" evidence="1">
    <location>
        <begin position="41"/>
        <end position="89"/>
    </location>
</feature>
<evidence type="ECO:0000256" key="1">
    <source>
        <dbReference type="SAM" id="Coils"/>
    </source>
</evidence>
<evidence type="ECO:0000313" key="2">
    <source>
        <dbReference type="EMBL" id="KAJ4427150.1"/>
    </source>
</evidence>
<accession>A0ABQ8RZU9</accession>
<protein>
    <submittedName>
        <fullName evidence="2">Uncharacterized protein</fullName>
    </submittedName>
</protein>
<reference evidence="2 3" key="1">
    <citation type="journal article" date="2022" name="Allergy">
        <title>Genome assembly and annotation of Periplaneta americana reveal a comprehensive cockroach allergen profile.</title>
        <authorList>
            <person name="Wang L."/>
            <person name="Xiong Q."/>
            <person name="Saelim N."/>
            <person name="Wang L."/>
            <person name="Nong W."/>
            <person name="Wan A.T."/>
            <person name="Shi M."/>
            <person name="Liu X."/>
            <person name="Cao Q."/>
            <person name="Hui J.H.L."/>
            <person name="Sookrung N."/>
            <person name="Leung T.F."/>
            <person name="Tungtrongchitr A."/>
            <person name="Tsui S.K.W."/>
        </authorList>
    </citation>
    <scope>NUCLEOTIDE SEQUENCE [LARGE SCALE GENOMIC DNA]</scope>
    <source>
        <strain evidence="2">PWHHKU_190912</strain>
    </source>
</reference>
<proteinExistence type="predicted"/>
<evidence type="ECO:0000313" key="3">
    <source>
        <dbReference type="Proteomes" id="UP001148838"/>
    </source>
</evidence>
<name>A0ABQ8RZU9_PERAM</name>
<dbReference type="Proteomes" id="UP001148838">
    <property type="component" value="Unassembled WGS sequence"/>
</dbReference>
<keyword evidence="3" id="KW-1185">Reference proteome</keyword>
<gene>
    <name evidence="2" type="ORF">ANN_24766</name>
</gene>